<feature type="domain" description="CAAX prenyl protease 2/Lysostaphin resistance protein A-like" evidence="3">
    <location>
        <begin position="184"/>
        <end position="284"/>
    </location>
</feature>
<dbReference type="PANTHER" id="PTHR35797:SF1">
    <property type="entry name" value="PROTEASE"/>
    <property type="match status" value="1"/>
</dbReference>
<evidence type="ECO:0000313" key="5">
    <source>
        <dbReference type="Proteomes" id="UP000309215"/>
    </source>
</evidence>
<dbReference type="PANTHER" id="PTHR35797">
    <property type="entry name" value="PROTEASE-RELATED"/>
    <property type="match status" value="1"/>
</dbReference>
<dbReference type="InterPro" id="IPR042150">
    <property type="entry name" value="MmRce1-like"/>
</dbReference>
<accession>A0A4U1JEY6</accession>
<keyword evidence="4" id="KW-0482">Metalloprotease</keyword>
<dbReference type="EMBL" id="SSMQ01000010">
    <property type="protein sequence ID" value="TKD09453.1"/>
    <property type="molecule type" value="Genomic_DNA"/>
</dbReference>
<dbReference type="GO" id="GO:0006508">
    <property type="term" value="P:proteolysis"/>
    <property type="evidence" value="ECO:0007669"/>
    <property type="project" value="UniProtKB-KW"/>
</dbReference>
<protein>
    <submittedName>
        <fullName evidence="4">CPBP family intramembrane metalloprotease</fullName>
    </submittedName>
</protein>
<keyword evidence="5" id="KW-1185">Reference proteome</keyword>
<feature type="region of interest" description="Disordered" evidence="1">
    <location>
        <begin position="1"/>
        <end position="35"/>
    </location>
</feature>
<reference evidence="4 5" key="1">
    <citation type="submission" date="2019-04" db="EMBL/GenBank/DDBJ databases">
        <authorList>
            <person name="Li Y."/>
            <person name="Wang J."/>
        </authorList>
    </citation>
    <scope>NUCLEOTIDE SEQUENCE [LARGE SCALE GENOMIC DNA]</scope>
    <source>
        <strain evidence="4 5">DSM 14668</strain>
    </source>
</reference>
<keyword evidence="2" id="KW-0472">Membrane</keyword>
<sequence length="330" mass="35294">MGGALASTPFSLPGSPPPTNRNLSSRLSGRRGSRRTSTLPLVSMIEGFQEEAARGSGRRRLLKHPLLAFYVLACAVTWAFHIPLALAAVGAVGWRLPAWVHVLGALGPLAASLGMTWATRGPAGLRDLARRATTWQGGWGWLAFALLSPGACFLASGAALSLFRGDMTALRGFGYAAELPQLGWLGTWLLWTLTFGFCEEMGWRGFMLPRLQQGRGAYAATLLLGLLWAFWHVPSFFYNMPVNPMVWVAFLISILAGSVVMTWLYNSTGGSILIPALWHGAFDTAVAGADGMVAGAVNACVIAGAIVILRRYGPDALSPQPKQVVSRGQE</sequence>
<dbReference type="AlphaFoldDB" id="A0A4U1JEY6"/>
<feature type="transmembrane region" description="Helical" evidence="2">
    <location>
        <begin position="183"/>
        <end position="203"/>
    </location>
</feature>
<keyword evidence="4" id="KW-0645">Protease</keyword>
<feature type="transmembrane region" description="Helical" evidence="2">
    <location>
        <begin position="98"/>
        <end position="118"/>
    </location>
</feature>
<keyword evidence="2" id="KW-1133">Transmembrane helix</keyword>
<dbReference type="Proteomes" id="UP000309215">
    <property type="component" value="Unassembled WGS sequence"/>
</dbReference>
<feature type="transmembrane region" description="Helical" evidence="2">
    <location>
        <begin position="139"/>
        <end position="163"/>
    </location>
</feature>
<comment type="caution">
    <text evidence="4">The sequence shown here is derived from an EMBL/GenBank/DDBJ whole genome shotgun (WGS) entry which is preliminary data.</text>
</comment>
<dbReference type="Pfam" id="PF02517">
    <property type="entry name" value="Rce1-like"/>
    <property type="match status" value="1"/>
</dbReference>
<name>A0A4U1JEY6_9BACT</name>
<proteinExistence type="predicted"/>
<evidence type="ECO:0000313" key="4">
    <source>
        <dbReference type="EMBL" id="TKD09453.1"/>
    </source>
</evidence>
<evidence type="ECO:0000259" key="3">
    <source>
        <dbReference type="Pfam" id="PF02517"/>
    </source>
</evidence>
<keyword evidence="2" id="KW-0812">Transmembrane</keyword>
<evidence type="ECO:0000256" key="1">
    <source>
        <dbReference type="SAM" id="MobiDB-lite"/>
    </source>
</evidence>
<keyword evidence="4" id="KW-0378">Hydrolase</keyword>
<evidence type="ECO:0000256" key="2">
    <source>
        <dbReference type="SAM" id="Phobius"/>
    </source>
</evidence>
<dbReference type="InterPro" id="IPR003675">
    <property type="entry name" value="Rce1/LyrA-like_dom"/>
</dbReference>
<organism evidence="4 5">
    <name type="scientific">Polyangium fumosum</name>
    <dbReference type="NCBI Taxonomy" id="889272"/>
    <lineage>
        <taxon>Bacteria</taxon>
        <taxon>Pseudomonadati</taxon>
        <taxon>Myxococcota</taxon>
        <taxon>Polyangia</taxon>
        <taxon>Polyangiales</taxon>
        <taxon>Polyangiaceae</taxon>
        <taxon>Polyangium</taxon>
    </lineage>
</organism>
<feature type="transmembrane region" description="Helical" evidence="2">
    <location>
        <begin position="67"/>
        <end position="92"/>
    </location>
</feature>
<dbReference type="GO" id="GO:0008237">
    <property type="term" value="F:metallopeptidase activity"/>
    <property type="evidence" value="ECO:0007669"/>
    <property type="project" value="UniProtKB-KW"/>
</dbReference>
<gene>
    <name evidence="4" type="ORF">E8A74_12060</name>
</gene>
<dbReference type="GO" id="GO:0080120">
    <property type="term" value="P:CAAX-box protein maturation"/>
    <property type="evidence" value="ECO:0007669"/>
    <property type="project" value="UniProtKB-ARBA"/>
</dbReference>
<feature type="transmembrane region" description="Helical" evidence="2">
    <location>
        <begin position="245"/>
        <end position="265"/>
    </location>
</feature>
<dbReference type="OrthoDB" id="3693644at2"/>
<feature type="transmembrane region" description="Helical" evidence="2">
    <location>
        <begin position="215"/>
        <end position="233"/>
    </location>
</feature>
<dbReference type="GO" id="GO:0004175">
    <property type="term" value="F:endopeptidase activity"/>
    <property type="evidence" value="ECO:0007669"/>
    <property type="project" value="UniProtKB-ARBA"/>
</dbReference>